<dbReference type="Gene3D" id="3.20.20.80">
    <property type="entry name" value="Glycosidases"/>
    <property type="match status" value="1"/>
</dbReference>
<evidence type="ECO:0000256" key="4">
    <source>
        <dbReference type="ARBA" id="ARBA00022729"/>
    </source>
</evidence>
<keyword evidence="12" id="KW-1185">Reference proteome</keyword>
<reference evidence="11 12" key="1">
    <citation type="submission" date="2016-10" db="EMBL/GenBank/DDBJ databases">
        <title>Draft Genome Sequence of Rhizobacteria Flavobacterium johnsoniae CI04.</title>
        <authorList>
            <person name="Bravo J.I."/>
            <person name="Lozano G.L."/>
            <person name="Handelsman J."/>
        </authorList>
    </citation>
    <scope>NUCLEOTIDE SEQUENCE [LARGE SCALE GENOMIC DNA]</scope>
    <source>
        <strain evidence="11 12">CI04</strain>
    </source>
</reference>
<keyword evidence="4 8" id="KW-0732">Signal</keyword>
<dbReference type="InterPro" id="IPR031919">
    <property type="entry name" value="Fucosidase_C"/>
</dbReference>
<sequence length="557" mass="63251">MYKNNKRNQLFTALCILCASFLQAQQKYQSLVTENTEKVASGKFKPTWESLQQYKTPEWFRNAKFGIWAHWGPQCQPEQGDWYGRFMYDEGGAQYKWHIEHYGHPSKAGFKEVIKDWKAENWDPEKIVALYKRVGAQYFFAMANHHDNLDLWNSKYQAWNSTKVGPKKDIISGWAAAAKKHGLPFGLSVHAAHAWTWFETSQRSDKKGPYAGIPYDGKLTKKEGVGTWWEGLDPQELYAQNHPLSAGSEESITSLWGQWNWDNGASIPSAEYCENFYNRTMDLINIYKPDLLYFDDSGLPLYPVSDAGLKIAAHYYNTNMAAHDNKLEAVLFGKVLTPEQKKCMVWDVERGVPDQIQNEAWQTCTCIGDWHYSRAIYDGNGYKSAKTVIQMLIDIVSKNGNLLLNIPVRGDGSIDDKEIAILEDIAKWMDINKESIFDTRPWSVYGEGPAAEIVNPINAQGFNEGKVTMTAQDIRYNQKGKILYATALGVPAENVSLKLLGKKKNNTTIKNISVLGSKEKISWKQYSDSLVIQKPKFIPNNIAVVFKIQYADAAKGN</sequence>
<dbReference type="RefSeq" id="WP_071637230.1">
    <property type="nucleotide sequence ID" value="NZ_MLFK01000007.1"/>
</dbReference>
<evidence type="ECO:0000256" key="5">
    <source>
        <dbReference type="ARBA" id="ARBA00022801"/>
    </source>
</evidence>
<gene>
    <name evidence="11" type="ORF">BKM63_14255</name>
</gene>
<comment type="similarity">
    <text evidence="2">Belongs to the glycosyl hydrolase 29 family.</text>
</comment>
<dbReference type="GO" id="GO:0004560">
    <property type="term" value="F:alpha-L-fucosidase activity"/>
    <property type="evidence" value="ECO:0007669"/>
    <property type="project" value="InterPro"/>
</dbReference>
<keyword evidence="6" id="KW-0326">Glycosidase</keyword>
<evidence type="ECO:0000256" key="2">
    <source>
        <dbReference type="ARBA" id="ARBA00007951"/>
    </source>
</evidence>
<dbReference type="EC" id="3.2.1.51" evidence="3"/>
<dbReference type="SUPFAM" id="SSF51445">
    <property type="entry name" value="(Trans)glycosidases"/>
    <property type="match status" value="1"/>
</dbReference>
<evidence type="ECO:0000259" key="9">
    <source>
        <dbReference type="Pfam" id="PF01120"/>
    </source>
</evidence>
<feature type="site" description="May be important for catalysis" evidence="7">
    <location>
        <position position="364"/>
    </location>
</feature>
<evidence type="ECO:0000256" key="1">
    <source>
        <dbReference type="ARBA" id="ARBA00004071"/>
    </source>
</evidence>
<evidence type="ECO:0000313" key="11">
    <source>
        <dbReference type="EMBL" id="OIV41678.1"/>
    </source>
</evidence>
<comment type="caution">
    <text evidence="11">The sequence shown here is derived from an EMBL/GenBank/DDBJ whole genome shotgun (WGS) entry which is preliminary data.</text>
</comment>
<feature type="domain" description="Alpha-L-fucosidase C-terminal" evidence="10">
    <location>
        <begin position="470"/>
        <end position="548"/>
    </location>
</feature>
<dbReference type="PANTHER" id="PTHR10030">
    <property type="entry name" value="ALPHA-L-FUCOSIDASE"/>
    <property type="match status" value="1"/>
</dbReference>
<evidence type="ECO:0000256" key="3">
    <source>
        <dbReference type="ARBA" id="ARBA00012662"/>
    </source>
</evidence>
<dbReference type="PANTHER" id="PTHR10030:SF37">
    <property type="entry name" value="ALPHA-L-FUCOSIDASE-RELATED"/>
    <property type="match status" value="1"/>
</dbReference>
<dbReference type="InterPro" id="IPR016286">
    <property type="entry name" value="FUC_metazoa-typ"/>
</dbReference>
<accession>A0A1J7BSK8</accession>
<feature type="signal peptide" evidence="8">
    <location>
        <begin position="1"/>
        <end position="24"/>
    </location>
</feature>
<dbReference type="OrthoDB" id="1095333at2"/>
<dbReference type="SMART" id="SM00812">
    <property type="entry name" value="Alpha_L_fucos"/>
    <property type="match status" value="1"/>
</dbReference>
<dbReference type="AlphaFoldDB" id="A0A1J7BSK8"/>
<evidence type="ECO:0000256" key="8">
    <source>
        <dbReference type="SAM" id="SignalP"/>
    </source>
</evidence>
<dbReference type="Gene3D" id="2.60.40.1180">
    <property type="entry name" value="Golgi alpha-mannosidase II"/>
    <property type="match status" value="1"/>
</dbReference>
<comment type="function">
    <text evidence="1">Alpha-L-fucosidase is responsible for hydrolyzing the alpha-1,6-linked fucose joined to the reducing-end N-acetylglucosamine of the carbohydrate moieties of glycoproteins.</text>
</comment>
<protein>
    <recommendedName>
        <fullName evidence="3">alpha-L-fucosidase</fullName>
        <ecNumber evidence="3">3.2.1.51</ecNumber>
    </recommendedName>
</protein>
<proteinExistence type="inferred from homology"/>
<feature type="domain" description="Glycoside hydrolase family 29 N-terminal" evidence="9">
    <location>
        <begin position="33"/>
        <end position="434"/>
    </location>
</feature>
<dbReference type="GO" id="GO:0006004">
    <property type="term" value="P:fucose metabolic process"/>
    <property type="evidence" value="ECO:0007669"/>
    <property type="project" value="InterPro"/>
</dbReference>
<dbReference type="GO" id="GO:0005764">
    <property type="term" value="C:lysosome"/>
    <property type="evidence" value="ECO:0007669"/>
    <property type="project" value="TreeGrafter"/>
</dbReference>
<dbReference type="PIRSF" id="PIRSF001092">
    <property type="entry name" value="Alpha-L-fucosidase"/>
    <property type="match status" value="1"/>
</dbReference>
<dbReference type="InterPro" id="IPR017853">
    <property type="entry name" value="GH"/>
</dbReference>
<keyword evidence="5" id="KW-0378">Hydrolase</keyword>
<dbReference type="Proteomes" id="UP000182826">
    <property type="component" value="Unassembled WGS sequence"/>
</dbReference>
<dbReference type="InterPro" id="IPR000933">
    <property type="entry name" value="Glyco_hydro_29"/>
</dbReference>
<evidence type="ECO:0000259" key="10">
    <source>
        <dbReference type="Pfam" id="PF16757"/>
    </source>
</evidence>
<evidence type="ECO:0000256" key="6">
    <source>
        <dbReference type="ARBA" id="ARBA00023295"/>
    </source>
</evidence>
<dbReference type="InterPro" id="IPR057739">
    <property type="entry name" value="Glyco_hydro_29_N"/>
</dbReference>
<dbReference type="GO" id="GO:0016139">
    <property type="term" value="P:glycoside catabolic process"/>
    <property type="evidence" value="ECO:0007669"/>
    <property type="project" value="TreeGrafter"/>
</dbReference>
<dbReference type="InterPro" id="IPR013780">
    <property type="entry name" value="Glyco_hydro_b"/>
</dbReference>
<feature type="chain" id="PRO_5009643635" description="alpha-L-fucosidase" evidence="8">
    <location>
        <begin position="25"/>
        <end position="557"/>
    </location>
</feature>
<dbReference type="Pfam" id="PF01120">
    <property type="entry name" value="Alpha_L_fucos"/>
    <property type="match status" value="1"/>
</dbReference>
<dbReference type="EMBL" id="MLFK01000007">
    <property type="protein sequence ID" value="OIV41678.1"/>
    <property type="molecule type" value="Genomic_DNA"/>
</dbReference>
<name>A0A1J7BSK8_FLAJO</name>
<dbReference type="Pfam" id="PF16757">
    <property type="entry name" value="Fucosidase_C"/>
    <property type="match status" value="1"/>
</dbReference>
<organism evidence="11 12">
    <name type="scientific">Flavobacterium johnsoniae</name>
    <name type="common">Cytophaga johnsonae</name>
    <dbReference type="NCBI Taxonomy" id="986"/>
    <lineage>
        <taxon>Bacteria</taxon>
        <taxon>Pseudomonadati</taxon>
        <taxon>Bacteroidota</taxon>
        <taxon>Flavobacteriia</taxon>
        <taxon>Flavobacteriales</taxon>
        <taxon>Flavobacteriaceae</taxon>
        <taxon>Flavobacterium</taxon>
    </lineage>
</organism>
<evidence type="ECO:0000313" key="12">
    <source>
        <dbReference type="Proteomes" id="UP000182826"/>
    </source>
</evidence>
<evidence type="ECO:0000256" key="7">
    <source>
        <dbReference type="PIRSR" id="PIRSR001092-1"/>
    </source>
</evidence>